<dbReference type="Gene3D" id="3.20.20.80">
    <property type="entry name" value="Glycosidases"/>
    <property type="match status" value="1"/>
</dbReference>
<proteinExistence type="predicted"/>
<evidence type="ECO:0000313" key="3">
    <source>
        <dbReference type="Proteomes" id="UP000286921"/>
    </source>
</evidence>
<gene>
    <name evidence="2" type="ORF">AAWM_06084</name>
</gene>
<dbReference type="InterPro" id="IPR005197">
    <property type="entry name" value="Glyco_hydro_71"/>
</dbReference>
<evidence type="ECO:0000313" key="2">
    <source>
        <dbReference type="EMBL" id="GCB23199.1"/>
    </source>
</evidence>
<organism evidence="2 3">
    <name type="scientific">Aspergillus awamori</name>
    <name type="common">Black koji mold</name>
    <dbReference type="NCBI Taxonomy" id="105351"/>
    <lineage>
        <taxon>Eukaryota</taxon>
        <taxon>Fungi</taxon>
        <taxon>Dikarya</taxon>
        <taxon>Ascomycota</taxon>
        <taxon>Pezizomycotina</taxon>
        <taxon>Eurotiomycetes</taxon>
        <taxon>Eurotiomycetidae</taxon>
        <taxon>Eurotiales</taxon>
        <taxon>Aspergillaceae</taxon>
        <taxon>Aspergillus</taxon>
    </lineage>
</organism>
<dbReference type="CDD" id="cd11577">
    <property type="entry name" value="GH71"/>
    <property type="match status" value="1"/>
</dbReference>
<comment type="caution">
    <text evidence="2">The sequence shown here is derived from an EMBL/GenBank/DDBJ whole genome shotgun (WGS) entry which is preliminary data.</text>
</comment>
<dbReference type="STRING" id="105351.A0A401KVD0"/>
<evidence type="ECO:0000256" key="1">
    <source>
        <dbReference type="SAM" id="SignalP"/>
    </source>
</evidence>
<keyword evidence="3" id="KW-1185">Reference proteome</keyword>
<dbReference type="GO" id="GO:0051118">
    <property type="term" value="F:glucan endo-1,3-alpha-glucosidase activity"/>
    <property type="evidence" value="ECO:0007669"/>
    <property type="project" value="InterPro"/>
</dbReference>
<dbReference type="AlphaFoldDB" id="A0A401KVD0"/>
<feature type="signal peptide" evidence="1">
    <location>
        <begin position="1"/>
        <end position="22"/>
    </location>
</feature>
<sequence length="415" mass="45303">MLANSLVVLAAIVASILNPVLGASALDVAEPQVEPKYVFAHFMVGIVENYQLEDWITDMKAAQAIGIDAFALNCASIDKYTPTQLALAYQAAQQVNFKVFISFDFAYWSNGDTGKITAYMQQYANHPAQMQYRGGAVVSTFVGDSFNWSPVKQATSHPIHAVPNLQDPIAVSPWFATHFNSKNWVFICENLPTLRWEQMLSLKPSLVEIISWNGKHIVKFVQMIASRLTSIPDYGESHYIGPYSANHSDDGSSKWAKGMPHDAWRDLYKPYIAAYKSGDSKPTITQEGLVYWYRPTPKGVNCPEDNMPAPNGFQMLSDSIFVATMLSSPATLTVTSGSIGPVKVDVPAGIVTTNVTMGIGAQTFQISRNGQVILSGKGGLDVADRSKYYNFNVFVGSVMGSSAAGNASVRVRRQG</sequence>
<keyword evidence="1" id="KW-0732">Signal</keyword>
<dbReference type="EMBL" id="BDHI01000014">
    <property type="protein sequence ID" value="GCB23199.1"/>
    <property type="molecule type" value="Genomic_DNA"/>
</dbReference>
<protein>
    <submittedName>
        <fullName evidence="2">Mutanase Pc12g07500</fullName>
    </submittedName>
</protein>
<dbReference type="Proteomes" id="UP000286921">
    <property type="component" value="Unassembled WGS sequence"/>
</dbReference>
<reference evidence="2 3" key="1">
    <citation type="submission" date="2016-09" db="EMBL/GenBank/DDBJ databases">
        <title>Aspergillus awamori IFM 58123T.</title>
        <authorList>
            <person name="Kusuya Y."/>
            <person name="Shimizu M."/>
            <person name="Takahashi H."/>
            <person name="Yaguchi T."/>
        </authorList>
    </citation>
    <scope>NUCLEOTIDE SEQUENCE [LARGE SCALE GENOMIC DNA]</scope>
    <source>
        <strain evidence="2 3">IFM 58123</strain>
    </source>
</reference>
<dbReference type="Pfam" id="PF03659">
    <property type="entry name" value="Glyco_hydro_71"/>
    <property type="match status" value="2"/>
</dbReference>
<accession>A0A401KVD0</accession>
<feature type="chain" id="PRO_5019060027" evidence="1">
    <location>
        <begin position="23"/>
        <end position="415"/>
    </location>
</feature>
<name>A0A401KVD0_ASPAW</name>